<sequence length="78" mass="9202">MTERHAVQGMTKRPAEQRLIEYQLVWLCRSIARSHPRSSPAASFNWEEWEVLLPRLCGCLSRTCNEQRRRIAMVVTLF</sequence>
<dbReference type="AlphaFoldDB" id="A0A0V1KCA5"/>
<organism evidence="1 2">
    <name type="scientific">Trichinella pseudospiralis</name>
    <name type="common">Parasitic roundworm</name>
    <dbReference type="NCBI Taxonomy" id="6337"/>
    <lineage>
        <taxon>Eukaryota</taxon>
        <taxon>Metazoa</taxon>
        <taxon>Ecdysozoa</taxon>
        <taxon>Nematoda</taxon>
        <taxon>Enoplea</taxon>
        <taxon>Dorylaimia</taxon>
        <taxon>Trichinellida</taxon>
        <taxon>Trichinellidae</taxon>
        <taxon>Trichinella</taxon>
    </lineage>
</organism>
<dbReference type="EMBL" id="JYDV01000004">
    <property type="protein sequence ID" value="KRZ44895.1"/>
    <property type="molecule type" value="Genomic_DNA"/>
</dbReference>
<gene>
    <name evidence="1" type="ORF">T4C_1584</name>
</gene>
<evidence type="ECO:0000313" key="1">
    <source>
        <dbReference type="EMBL" id="KRZ44895.1"/>
    </source>
</evidence>
<protein>
    <submittedName>
        <fullName evidence="1">Uncharacterized protein</fullName>
    </submittedName>
</protein>
<proteinExistence type="predicted"/>
<reference evidence="1 2" key="1">
    <citation type="submission" date="2015-01" db="EMBL/GenBank/DDBJ databases">
        <title>Evolution of Trichinella species and genotypes.</title>
        <authorList>
            <person name="Korhonen P.K."/>
            <person name="Edoardo P."/>
            <person name="Giuseppe L.R."/>
            <person name="Gasser R.B."/>
        </authorList>
    </citation>
    <scope>NUCLEOTIDE SEQUENCE [LARGE SCALE GENOMIC DNA]</scope>
    <source>
        <strain evidence="1">ISS176</strain>
    </source>
</reference>
<comment type="caution">
    <text evidence="1">The sequence shown here is derived from an EMBL/GenBank/DDBJ whole genome shotgun (WGS) entry which is preliminary data.</text>
</comment>
<name>A0A0V1KCA5_TRIPS</name>
<evidence type="ECO:0000313" key="2">
    <source>
        <dbReference type="Proteomes" id="UP000054826"/>
    </source>
</evidence>
<dbReference type="Proteomes" id="UP000054826">
    <property type="component" value="Unassembled WGS sequence"/>
</dbReference>
<accession>A0A0V1KCA5</accession>